<dbReference type="GO" id="GO:0006281">
    <property type="term" value="P:DNA repair"/>
    <property type="evidence" value="ECO:0007669"/>
    <property type="project" value="TreeGrafter"/>
</dbReference>
<dbReference type="Proteomes" id="UP000694925">
    <property type="component" value="Unplaced"/>
</dbReference>
<keyword evidence="1" id="KW-0175">Coiled coil</keyword>
<name>A0AAJ7N605_9HYME</name>
<organism evidence="3 4">
    <name type="scientific">Ceratina calcarata</name>
    <dbReference type="NCBI Taxonomy" id="156304"/>
    <lineage>
        <taxon>Eukaryota</taxon>
        <taxon>Metazoa</taxon>
        <taxon>Ecdysozoa</taxon>
        <taxon>Arthropoda</taxon>
        <taxon>Hexapoda</taxon>
        <taxon>Insecta</taxon>
        <taxon>Pterygota</taxon>
        <taxon>Neoptera</taxon>
        <taxon>Endopterygota</taxon>
        <taxon>Hymenoptera</taxon>
        <taxon>Apocrita</taxon>
        <taxon>Aculeata</taxon>
        <taxon>Apoidea</taxon>
        <taxon>Anthophila</taxon>
        <taxon>Apidae</taxon>
        <taxon>Ceratina</taxon>
        <taxon>Zadontomerus</taxon>
    </lineage>
</organism>
<sequence>MFKRTEIKRDNEHSVPAKRPKYEASNKNLAGTSKDNEATSGIFDDIWGDDFADEEIEEIDFVATQACLQDPNIFSQSSTNKPTYNMPSTSKHVQNSNANTYKTKPFVQMSQYNSQNKEEDNLNDLSTIVSVDYNEFENKLMHKKVYNSTFQQDENTISELKNVVEELKKLKADHKKLLDNFITKEGENVFLRNQLQQSQLRAENDKLDKARSIEEQEKRHRLAIVTLCKEKEQVKTQLKLKTFEAESLLERCKLLENGHVKLREPHTASLSASLNKSRVNPSVSRSPIPSRKTIKVRESCVQTNMLDESVYMLDVSNQYFPLAEIPKSIYDMPQPEKSVIDIKITERIGPQKLPILQEQNKFRIFEKPELIKPVATMIDDKKLTVEFVLAEVAALQQKTSLEIEAEHTVPMINKLISTSRELLLNILIVLQTISQAMGNDDIRDVNDIYFSDLYATSDYNGKCVCSPNAWHEHERAVEARRIFGLLSYVASESTYLSKYVAGKIRLRIESDESYKSYSPQMIRYNSWEGKDSELEMLTMILHFITLVGSTRRSYQFSGLICAILMLICNVSKKVEYCSQGIELIYRIFKETVFCRPLPYCYSFLSSIMMIFVRSTTYLRKLCTNSQSIAVDNWKDSLHFTPDACALQIFLVQVEIYNFDPILAIDITDVLLRFAQFMLQTDVIPLRSESFCNCCMKLLRCTINLLCDCSRVDLASIKEFNIDNCPVPRDYPCVLKSVCTKHNLLHTQTNSRCILDIYQDKFSDVNVRTNITRRQGRVLRDGIKFLSHLAICDPDFVIRFSDIEDSFHMFMMNLNAFENFHLHENEQEAMNRIKQTFIFDKTLQSQTDQHEGDRYMRKFSVMSHFEKASFPSSTVSKRSKDLNKILLMFRSLLNER</sequence>
<dbReference type="GeneID" id="108624518"/>
<dbReference type="KEGG" id="ccal:108624518"/>
<dbReference type="GO" id="GO:0000077">
    <property type="term" value="P:DNA damage checkpoint signaling"/>
    <property type="evidence" value="ECO:0007669"/>
    <property type="project" value="InterPro"/>
</dbReference>
<feature type="region of interest" description="Disordered" evidence="2">
    <location>
        <begin position="73"/>
        <end position="99"/>
    </location>
</feature>
<reference evidence="4" key="1">
    <citation type="submission" date="2025-08" db="UniProtKB">
        <authorList>
            <consortium name="RefSeq"/>
        </authorList>
    </citation>
    <scope>IDENTIFICATION</scope>
    <source>
        <tissue evidence="4">Whole body</tissue>
    </source>
</reference>
<feature type="compositionally biased region" description="Basic and acidic residues" evidence="2">
    <location>
        <begin position="1"/>
        <end position="24"/>
    </location>
</feature>
<evidence type="ECO:0000313" key="3">
    <source>
        <dbReference type="Proteomes" id="UP000694925"/>
    </source>
</evidence>
<evidence type="ECO:0000313" key="4">
    <source>
        <dbReference type="RefSeq" id="XP_017879391.1"/>
    </source>
</evidence>
<protein>
    <submittedName>
        <fullName evidence="4">Uncharacterized protein LOC108624518 isoform X1</fullName>
    </submittedName>
</protein>
<feature type="region of interest" description="Disordered" evidence="2">
    <location>
        <begin position="1"/>
        <end position="36"/>
    </location>
</feature>
<dbReference type="PANTHER" id="PTHR28594">
    <property type="entry name" value="ATR-INTERACTING PROTEIN"/>
    <property type="match status" value="1"/>
</dbReference>
<dbReference type="PANTHER" id="PTHR28594:SF1">
    <property type="entry name" value="ATR-INTERACTING PROTEIN"/>
    <property type="match status" value="1"/>
</dbReference>
<evidence type="ECO:0000256" key="1">
    <source>
        <dbReference type="SAM" id="Coils"/>
    </source>
</evidence>
<feature type="coiled-coil region" evidence="1">
    <location>
        <begin position="150"/>
        <end position="180"/>
    </location>
</feature>
<dbReference type="InterPro" id="IPR033349">
    <property type="entry name" value="ATRIP"/>
</dbReference>
<dbReference type="RefSeq" id="XP_017879391.1">
    <property type="nucleotide sequence ID" value="XM_018023902.2"/>
</dbReference>
<dbReference type="AlphaFoldDB" id="A0AAJ7N605"/>
<dbReference type="CTD" id="40003"/>
<gene>
    <name evidence="4" type="primary">LOC108624518</name>
</gene>
<keyword evidence="3" id="KW-1185">Reference proteome</keyword>
<accession>A0AAJ7N605</accession>
<evidence type="ECO:0000256" key="2">
    <source>
        <dbReference type="SAM" id="MobiDB-lite"/>
    </source>
</evidence>
<proteinExistence type="predicted"/>